<dbReference type="AlphaFoldDB" id="A0AAW1C2G1"/>
<dbReference type="InterPro" id="IPR009432">
    <property type="entry name" value="DUF1075"/>
</dbReference>
<dbReference type="EMBL" id="JAOTOJ010000002">
    <property type="protein sequence ID" value="KAK9407835.1"/>
    <property type="molecule type" value="Genomic_DNA"/>
</dbReference>
<gene>
    <name evidence="7" type="ORF">NXF25_006609</name>
</gene>
<feature type="transmembrane region" description="Helical" evidence="6">
    <location>
        <begin position="160"/>
        <end position="179"/>
    </location>
</feature>
<dbReference type="PANTHER" id="PTHR13674">
    <property type="entry name" value="GROWTH AND TRANSFORMATION-DEPENDENT PROTEIN"/>
    <property type="match status" value="1"/>
</dbReference>
<keyword evidence="8" id="KW-1185">Reference proteome</keyword>
<organism evidence="7 8">
    <name type="scientific">Crotalus adamanteus</name>
    <name type="common">Eastern diamondback rattlesnake</name>
    <dbReference type="NCBI Taxonomy" id="8729"/>
    <lineage>
        <taxon>Eukaryota</taxon>
        <taxon>Metazoa</taxon>
        <taxon>Chordata</taxon>
        <taxon>Craniata</taxon>
        <taxon>Vertebrata</taxon>
        <taxon>Euteleostomi</taxon>
        <taxon>Lepidosauria</taxon>
        <taxon>Squamata</taxon>
        <taxon>Bifurcata</taxon>
        <taxon>Unidentata</taxon>
        <taxon>Episquamata</taxon>
        <taxon>Toxicofera</taxon>
        <taxon>Serpentes</taxon>
        <taxon>Colubroidea</taxon>
        <taxon>Viperidae</taxon>
        <taxon>Crotalinae</taxon>
        <taxon>Crotalus</taxon>
    </lineage>
</organism>
<evidence type="ECO:0000256" key="5">
    <source>
        <dbReference type="ARBA" id="ARBA00023136"/>
    </source>
</evidence>
<proteinExistence type="inferred from homology"/>
<dbReference type="GO" id="GO:0016020">
    <property type="term" value="C:membrane"/>
    <property type="evidence" value="ECO:0007669"/>
    <property type="project" value="UniProtKB-SubCell"/>
</dbReference>
<protein>
    <recommendedName>
        <fullName evidence="9">Protein FAM162A</fullName>
    </recommendedName>
</protein>
<evidence type="ECO:0000313" key="7">
    <source>
        <dbReference type="EMBL" id="KAK9407835.1"/>
    </source>
</evidence>
<comment type="similarity">
    <text evidence="2">Belongs to the UPF0389 family.</text>
</comment>
<sequence length="210" mass="23275">MTFALVPLVGLSYPTSPARQEASGAIELVREEAGSKGWTRRAEGPETESRAAEIQGRIVIMSLAVGKIVRRLDKRIFSVARPAKTPYLITNRLYCKTEKADGKNPHFKEAGLSSPFNHKVSEWDKKLLVWSGRFKKGEDIPQDISAKTMSASRSKLRVKVAYFGMAILLVGFVSAVLLGKQDVQKYRSLRYMNTSVEQIEEAAESASAKP</sequence>
<keyword evidence="5 6" id="KW-0472">Membrane</keyword>
<evidence type="ECO:0000256" key="6">
    <source>
        <dbReference type="SAM" id="Phobius"/>
    </source>
</evidence>
<evidence type="ECO:0000313" key="8">
    <source>
        <dbReference type="Proteomes" id="UP001474421"/>
    </source>
</evidence>
<comment type="caution">
    <text evidence="7">The sequence shown here is derived from an EMBL/GenBank/DDBJ whole genome shotgun (WGS) entry which is preliminary data.</text>
</comment>
<accession>A0AAW1C2G1</accession>
<dbReference type="PANTHER" id="PTHR13674:SF5">
    <property type="entry name" value="UPF0389 PROTEIN CG9231"/>
    <property type="match status" value="1"/>
</dbReference>
<evidence type="ECO:0000256" key="4">
    <source>
        <dbReference type="ARBA" id="ARBA00022989"/>
    </source>
</evidence>
<evidence type="ECO:0000256" key="3">
    <source>
        <dbReference type="ARBA" id="ARBA00022692"/>
    </source>
</evidence>
<evidence type="ECO:0000256" key="2">
    <source>
        <dbReference type="ARBA" id="ARBA00007363"/>
    </source>
</evidence>
<evidence type="ECO:0000256" key="1">
    <source>
        <dbReference type="ARBA" id="ARBA00004167"/>
    </source>
</evidence>
<name>A0AAW1C2G1_CROAD</name>
<dbReference type="Proteomes" id="UP001474421">
    <property type="component" value="Unassembled WGS sequence"/>
</dbReference>
<keyword evidence="3 6" id="KW-0812">Transmembrane</keyword>
<evidence type="ECO:0008006" key="9">
    <source>
        <dbReference type="Google" id="ProtNLM"/>
    </source>
</evidence>
<reference evidence="7 8" key="1">
    <citation type="journal article" date="2024" name="Proc. Natl. Acad. Sci. U.S.A.">
        <title>The genetic regulatory architecture and epigenomic basis for age-related changes in rattlesnake venom.</title>
        <authorList>
            <person name="Hogan M.P."/>
            <person name="Holding M.L."/>
            <person name="Nystrom G.S."/>
            <person name="Colston T.J."/>
            <person name="Bartlett D.A."/>
            <person name="Mason A.J."/>
            <person name="Ellsworth S.A."/>
            <person name="Rautsaw R.M."/>
            <person name="Lawrence K.C."/>
            <person name="Strickland J.L."/>
            <person name="He B."/>
            <person name="Fraser P."/>
            <person name="Margres M.J."/>
            <person name="Gilbert D.M."/>
            <person name="Gibbs H.L."/>
            <person name="Parkinson C.L."/>
            <person name="Rokyta D.R."/>
        </authorList>
    </citation>
    <scope>NUCLEOTIDE SEQUENCE [LARGE SCALE GENOMIC DNA]</scope>
    <source>
        <strain evidence="7">DRR0105</strain>
    </source>
</reference>
<dbReference type="Pfam" id="PF06388">
    <property type="entry name" value="DUF1075"/>
    <property type="match status" value="1"/>
</dbReference>
<comment type="subcellular location">
    <subcellularLocation>
        <location evidence="1">Membrane</location>
        <topology evidence="1">Single-pass membrane protein</topology>
    </subcellularLocation>
</comment>
<keyword evidence="4 6" id="KW-1133">Transmembrane helix</keyword>